<evidence type="ECO:0000256" key="1">
    <source>
        <dbReference type="SAM" id="SignalP"/>
    </source>
</evidence>
<feature type="domain" description="DUF4923" evidence="2">
    <location>
        <begin position="24"/>
        <end position="204"/>
    </location>
</feature>
<proteinExistence type="predicted"/>
<dbReference type="InterPro" id="IPR032575">
    <property type="entry name" value="DUF4923"/>
</dbReference>
<reference evidence="3" key="2">
    <citation type="submission" date="2021-09" db="EMBL/GenBank/DDBJ databases">
        <authorList>
            <person name="Gilroy R."/>
        </authorList>
    </citation>
    <scope>NUCLEOTIDE SEQUENCE</scope>
    <source>
        <strain evidence="3">CHK121-7720</strain>
    </source>
</reference>
<evidence type="ECO:0000259" key="2">
    <source>
        <dbReference type="Pfam" id="PF16270"/>
    </source>
</evidence>
<feature type="chain" id="PRO_5038013194" evidence="1">
    <location>
        <begin position="21"/>
        <end position="205"/>
    </location>
</feature>
<evidence type="ECO:0000313" key="4">
    <source>
        <dbReference type="Proteomes" id="UP000757103"/>
    </source>
</evidence>
<dbReference type="Pfam" id="PF16270">
    <property type="entry name" value="DUF4923"/>
    <property type="match status" value="1"/>
</dbReference>
<feature type="signal peptide" evidence="1">
    <location>
        <begin position="1"/>
        <end position="20"/>
    </location>
</feature>
<dbReference type="AlphaFoldDB" id="A0A921MQE3"/>
<keyword evidence="1" id="KW-0732">Signal</keyword>
<organism evidence="3 4">
    <name type="scientific">Barnesiella viscericola</name>
    <dbReference type="NCBI Taxonomy" id="397865"/>
    <lineage>
        <taxon>Bacteria</taxon>
        <taxon>Pseudomonadati</taxon>
        <taxon>Bacteroidota</taxon>
        <taxon>Bacteroidia</taxon>
        <taxon>Bacteroidales</taxon>
        <taxon>Barnesiellaceae</taxon>
        <taxon>Barnesiella</taxon>
    </lineage>
</organism>
<accession>A0A921MQE3</accession>
<name>A0A921MQE3_9BACT</name>
<protein>
    <submittedName>
        <fullName evidence="3">DUF4923 family protein</fullName>
    </submittedName>
</protein>
<evidence type="ECO:0000313" key="3">
    <source>
        <dbReference type="EMBL" id="HJG88604.1"/>
    </source>
</evidence>
<gene>
    <name evidence="3" type="ORF">K8U91_03890</name>
</gene>
<reference evidence="3" key="1">
    <citation type="journal article" date="2021" name="PeerJ">
        <title>Extensive microbial diversity within the chicken gut microbiome revealed by metagenomics and culture.</title>
        <authorList>
            <person name="Gilroy R."/>
            <person name="Ravi A."/>
            <person name="Getino M."/>
            <person name="Pursley I."/>
            <person name="Horton D.L."/>
            <person name="Alikhan N.F."/>
            <person name="Baker D."/>
            <person name="Gharbi K."/>
            <person name="Hall N."/>
            <person name="Watson M."/>
            <person name="Adriaenssens E.M."/>
            <person name="Foster-Nyarko E."/>
            <person name="Jarju S."/>
            <person name="Secka A."/>
            <person name="Antonio M."/>
            <person name="Oren A."/>
            <person name="Chaudhuri R.R."/>
            <person name="La Ragione R."/>
            <person name="Hildebrand F."/>
            <person name="Pallen M.J."/>
        </authorList>
    </citation>
    <scope>NUCLEOTIDE SEQUENCE</scope>
    <source>
        <strain evidence="3">CHK121-7720</strain>
    </source>
</reference>
<dbReference type="Proteomes" id="UP000757103">
    <property type="component" value="Unassembled WGS sequence"/>
</dbReference>
<comment type="caution">
    <text evidence="3">The sequence shown here is derived from an EMBL/GenBank/DDBJ whole genome shotgun (WGS) entry which is preliminary data.</text>
</comment>
<dbReference type="EMBL" id="DYUD01000012">
    <property type="protein sequence ID" value="HJG88604.1"/>
    <property type="molecule type" value="Genomic_DNA"/>
</dbReference>
<dbReference type="RefSeq" id="WP_273305646.1">
    <property type="nucleotide sequence ID" value="NZ_DYUD01000012.1"/>
</dbReference>
<sequence>MKRWVLALCSLFLFGSAAQAQLSLGDLFNSSTVNKVVNAITNNDANLTVADLAGTWRYSASACKFESDDLLKAAGGEMVASTLKDKLDTYYQKAGITSSRVSFTFADTTMVMNYGSAKLEGYLVKDEPSGKFVVTFTLVGRIPVMVMDATITKNGNTMEMLFDVEKLVNVLTTIASKTQSSTLQSISSLLDGYDGVLMGFELTKQ</sequence>